<protein>
    <submittedName>
        <fullName evidence="1">Uncharacterized protein</fullName>
    </submittedName>
</protein>
<proteinExistence type="predicted"/>
<comment type="caution">
    <text evidence="1">The sequence shown here is derived from an EMBL/GenBank/DDBJ whole genome shotgun (WGS) entry which is preliminary data.</text>
</comment>
<sequence length="97" mass="10913">MSRKKAVDLDNDVLLEIVVNIHRIVEAHEGQQNTRLREIDYAIHAALTLIEAATRYFPNDEDRVASVRSAVALFAEIAEADYIRPIYAAAVTKPTKH</sequence>
<evidence type="ECO:0000313" key="2">
    <source>
        <dbReference type="Proteomes" id="UP000622890"/>
    </source>
</evidence>
<dbReference type="RefSeq" id="WP_200592262.1">
    <property type="nucleotide sequence ID" value="NZ_JAEPBG010000004.1"/>
</dbReference>
<organism evidence="1 2">
    <name type="scientific">Noviherbaspirillum pedocola</name>
    <dbReference type="NCBI Taxonomy" id="2801341"/>
    <lineage>
        <taxon>Bacteria</taxon>
        <taxon>Pseudomonadati</taxon>
        <taxon>Pseudomonadota</taxon>
        <taxon>Betaproteobacteria</taxon>
        <taxon>Burkholderiales</taxon>
        <taxon>Oxalobacteraceae</taxon>
        <taxon>Noviherbaspirillum</taxon>
    </lineage>
</organism>
<evidence type="ECO:0000313" key="1">
    <source>
        <dbReference type="EMBL" id="MBK4735513.1"/>
    </source>
</evidence>
<gene>
    <name evidence="1" type="ORF">JJB74_12895</name>
</gene>
<dbReference type="Proteomes" id="UP000622890">
    <property type="component" value="Unassembled WGS sequence"/>
</dbReference>
<accession>A0A934SUI4</accession>
<dbReference type="EMBL" id="JAEPBG010000004">
    <property type="protein sequence ID" value="MBK4735513.1"/>
    <property type="molecule type" value="Genomic_DNA"/>
</dbReference>
<keyword evidence="2" id="KW-1185">Reference proteome</keyword>
<reference evidence="1" key="1">
    <citation type="submission" date="2021-01" db="EMBL/GenBank/DDBJ databases">
        <title>Genome sequence of strain Noviherbaspirillum sp. DKR-6.</title>
        <authorList>
            <person name="Chaudhary D.K."/>
        </authorList>
    </citation>
    <scope>NUCLEOTIDE SEQUENCE</scope>
    <source>
        <strain evidence="1">DKR-6</strain>
    </source>
</reference>
<dbReference type="AlphaFoldDB" id="A0A934SUI4"/>
<name>A0A934SUI4_9BURK</name>